<evidence type="ECO:0000256" key="2">
    <source>
        <dbReference type="ARBA" id="ARBA00004123"/>
    </source>
</evidence>
<dbReference type="GeneID" id="102823451"/>
<dbReference type="CTD" id="7693"/>
<evidence type="ECO:0000256" key="4">
    <source>
        <dbReference type="ARBA" id="ARBA00022723"/>
    </source>
</evidence>
<dbReference type="GO" id="GO:0043565">
    <property type="term" value="F:sequence-specific DNA binding"/>
    <property type="evidence" value="ECO:0007669"/>
    <property type="project" value="TreeGrafter"/>
</dbReference>
<evidence type="ECO:0000256" key="11">
    <source>
        <dbReference type="ARBA" id="ARBA00023242"/>
    </source>
</evidence>
<proteinExistence type="inferred from homology"/>
<dbReference type="SMART" id="SM00355">
    <property type="entry name" value="ZnF_C2H2"/>
    <property type="match status" value="10"/>
</dbReference>
<evidence type="ECO:0000313" key="14">
    <source>
        <dbReference type="Proteomes" id="UP000504623"/>
    </source>
</evidence>
<evidence type="ECO:0000256" key="8">
    <source>
        <dbReference type="ARBA" id="ARBA00023015"/>
    </source>
</evidence>
<name>A0A9B0X2H3_CHRAS</name>
<evidence type="ECO:0000259" key="13">
    <source>
        <dbReference type="PROSITE" id="PS50157"/>
    </source>
</evidence>
<dbReference type="OrthoDB" id="654211at2759"/>
<feature type="domain" description="C2H2-type" evidence="13">
    <location>
        <begin position="370"/>
        <end position="397"/>
    </location>
</feature>
<protein>
    <submittedName>
        <fullName evidence="15">Zinc finger protein 134-like</fullName>
    </submittedName>
</protein>
<dbReference type="InterPro" id="IPR013087">
    <property type="entry name" value="Znf_C2H2_type"/>
</dbReference>
<dbReference type="SUPFAM" id="SSF57667">
    <property type="entry name" value="beta-beta-alpha zinc fingers"/>
    <property type="match status" value="6"/>
</dbReference>
<evidence type="ECO:0000256" key="1">
    <source>
        <dbReference type="ARBA" id="ARBA00003767"/>
    </source>
</evidence>
<dbReference type="Proteomes" id="UP000504623">
    <property type="component" value="Unplaced"/>
</dbReference>
<comment type="function">
    <text evidence="1">May be involved in transcriptional regulation.</text>
</comment>
<organism evidence="14 15">
    <name type="scientific">Chrysochloris asiatica</name>
    <name type="common">Cape golden mole</name>
    <dbReference type="NCBI Taxonomy" id="185453"/>
    <lineage>
        <taxon>Eukaryota</taxon>
        <taxon>Metazoa</taxon>
        <taxon>Chordata</taxon>
        <taxon>Craniata</taxon>
        <taxon>Vertebrata</taxon>
        <taxon>Euteleostomi</taxon>
        <taxon>Mammalia</taxon>
        <taxon>Eutheria</taxon>
        <taxon>Afrotheria</taxon>
        <taxon>Chrysochloridae</taxon>
        <taxon>Chrysochlorinae</taxon>
        <taxon>Chrysochloris</taxon>
    </lineage>
</organism>
<keyword evidence="9" id="KW-0238">DNA-binding</keyword>
<dbReference type="InterPro" id="IPR036236">
    <property type="entry name" value="Znf_C2H2_sf"/>
</dbReference>
<feature type="domain" description="C2H2-type" evidence="13">
    <location>
        <begin position="202"/>
        <end position="229"/>
    </location>
</feature>
<keyword evidence="8" id="KW-0805">Transcription regulation</keyword>
<dbReference type="FunFam" id="3.30.160.60:FF:002863">
    <property type="entry name" value="Zinc finger protein 671"/>
    <property type="match status" value="1"/>
</dbReference>
<evidence type="ECO:0000256" key="6">
    <source>
        <dbReference type="ARBA" id="ARBA00022771"/>
    </source>
</evidence>
<dbReference type="FunFam" id="3.30.160.60:FF:000478">
    <property type="entry name" value="Zinc finger protein 133"/>
    <property type="match status" value="1"/>
</dbReference>
<dbReference type="GO" id="GO:0005634">
    <property type="term" value="C:nucleus"/>
    <property type="evidence" value="ECO:0007669"/>
    <property type="project" value="UniProtKB-SubCell"/>
</dbReference>
<dbReference type="GO" id="GO:0000981">
    <property type="term" value="F:DNA-binding transcription factor activity, RNA polymerase II-specific"/>
    <property type="evidence" value="ECO:0007669"/>
    <property type="project" value="TreeGrafter"/>
</dbReference>
<comment type="similarity">
    <text evidence="3">Belongs to the krueppel C2H2-type zinc-finger protein family.</text>
</comment>
<dbReference type="FunFam" id="3.30.160.60:FF:000443">
    <property type="entry name" value="Zinc finger protein 41"/>
    <property type="match status" value="1"/>
</dbReference>
<evidence type="ECO:0000256" key="5">
    <source>
        <dbReference type="ARBA" id="ARBA00022737"/>
    </source>
</evidence>
<feature type="domain" description="C2H2-type" evidence="13">
    <location>
        <begin position="49"/>
        <end position="76"/>
    </location>
</feature>
<keyword evidence="4" id="KW-0479">Metal-binding</keyword>
<feature type="domain" description="C2H2-type" evidence="13">
    <location>
        <begin position="174"/>
        <end position="201"/>
    </location>
</feature>
<dbReference type="FunFam" id="3.30.160.60:FF:001697">
    <property type="entry name" value="zinc finger protein 623"/>
    <property type="match status" value="1"/>
</dbReference>
<evidence type="ECO:0000256" key="7">
    <source>
        <dbReference type="ARBA" id="ARBA00022833"/>
    </source>
</evidence>
<dbReference type="PROSITE" id="PS50157">
    <property type="entry name" value="ZINC_FINGER_C2H2_2"/>
    <property type="match status" value="10"/>
</dbReference>
<dbReference type="FunFam" id="3.30.160.60:FF:001556">
    <property type="entry name" value="Zinc finger protein 154"/>
    <property type="match status" value="1"/>
</dbReference>
<accession>A0A9B0X2H3</accession>
<dbReference type="Gene3D" id="3.30.160.60">
    <property type="entry name" value="Classic Zinc Finger"/>
    <property type="match status" value="9"/>
</dbReference>
<dbReference type="GO" id="GO:0008270">
    <property type="term" value="F:zinc ion binding"/>
    <property type="evidence" value="ECO:0007669"/>
    <property type="project" value="UniProtKB-KW"/>
</dbReference>
<feature type="domain" description="C2H2-type" evidence="13">
    <location>
        <begin position="286"/>
        <end position="313"/>
    </location>
</feature>
<gene>
    <name evidence="15" type="primary">ZNF134</name>
</gene>
<dbReference type="FunFam" id="3.30.160.60:FF:000135">
    <property type="entry name" value="Zinc finger protein 358"/>
    <property type="match status" value="2"/>
</dbReference>
<feature type="domain" description="C2H2-type" evidence="13">
    <location>
        <begin position="77"/>
        <end position="104"/>
    </location>
</feature>
<feature type="domain" description="C2H2-type" evidence="13">
    <location>
        <begin position="342"/>
        <end position="369"/>
    </location>
</feature>
<dbReference type="PANTHER" id="PTHR24408:SF65">
    <property type="entry name" value="C2H2-TYPE DOMAIN-CONTAINING PROTEIN"/>
    <property type="match status" value="1"/>
</dbReference>
<evidence type="ECO:0000256" key="3">
    <source>
        <dbReference type="ARBA" id="ARBA00006991"/>
    </source>
</evidence>
<keyword evidence="10" id="KW-0804">Transcription</keyword>
<dbReference type="PROSITE" id="PS00028">
    <property type="entry name" value="ZINC_FINGER_C2H2_1"/>
    <property type="match status" value="9"/>
</dbReference>
<evidence type="ECO:0000256" key="12">
    <source>
        <dbReference type="PROSITE-ProRule" id="PRU00042"/>
    </source>
</evidence>
<feature type="domain" description="C2H2-type" evidence="13">
    <location>
        <begin position="258"/>
        <end position="285"/>
    </location>
</feature>
<feature type="domain" description="C2H2-type" evidence="13">
    <location>
        <begin position="314"/>
        <end position="341"/>
    </location>
</feature>
<sequence>MLEDLALMASLGCWCGVQDSEPPSEQSVSVEGLSQASASKAGLSTQMTHPCDICGPILKDILHLAEHHGTHHELKPYTCGACGRQFWFDADLYHHLKQYNVENPFRDDKSRASFVKKKVCEDYHLSEKPSTCKEEWKNLRSNSSSLQQKVTHAKRKICNKTEGGKVFDPGQMLYNCSDCGKAFGRKDTFIQHRRIHTGERPYECSECGKAFSRRDNLVQHKRIHTGEMPYKCSECGRYFSHHSNLIVHQRVHTGARPYECSECGKVFRHKSSLVQHESTHTGESPYDCSECGKSFSHKYILIKHQKIHTEIRPYECTECGKLFSQSSDLMAHQRVHTGERPFVCSECGKDFIRSSHLVRHKRVHTGERPYECNECGKTYSLSSHLIRHQKIHTLGRL</sequence>
<keyword evidence="6 12" id="KW-0863">Zinc-finger</keyword>
<evidence type="ECO:0000256" key="9">
    <source>
        <dbReference type="ARBA" id="ARBA00023125"/>
    </source>
</evidence>
<keyword evidence="11" id="KW-0539">Nucleus</keyword>
<dbReference type="FunFam" id="3.30.160.60:FF:000295">
    <property type="entry name" value="zinc finger protein 19"/>
    <property type="match status" value="1"/>
</dbReference>
<keyword evidence="7" id="KW-0862">Zinc</keyword>
<dbReference type="PANTHER" id="PTHR24408">
    <property type="entry name" value="ZINC FINGER PROTEIN"/>
    <property type="match status" value="1"/>
</dbReference>
<evidence type="ECO:0000313" key="15">
    <source>
        <dbReference type="RefSeq" id="XP_006877413.1"/>
    </source>
</evidence>
<keyword evidence="5" id="KW-0677">Repeat</keyword>
<keyword evidence="14" id="KW-1185">Reference proteome</keyword>
<dbReference type="RefSeq" id="XP_006877413.1">
    <property type="nucleotide sequence ID" value="XM_006877351.1"/>
</dbReference>
<dbReference type="Pfam" id="PF00096">
    <property type="entry name" value="zf-C2H2"/>
    <property type="match status" value="8"/>
</dbReference>
<comment type="subcellular location">
    <subcellularLocation>
        <location evidence="2">Nucleus</location>
    </subcellularLocation>
</comment>
<dbReference type="FunFam" id="3.30.160.60:FF:000176">
    <property type="entry name" value="zinc finger protein 70"/>
    <property type="match status" value="1"/>
</dbReference>
<dbReference type="AlphaFoldDB" id="A0A9B0X2H3"/>
<evidence type="ECO:0000256" key="10">
    <source>
        <dbReference type="ARBA" id="ARBA00023163"/>
    </source>
</evidence>
<reference evidence="15" key="1">
    <citation type="submission" date="2025-08" db="UniProtKB">
        <authorList>
            <consortium name="RefSeq"/>
        </authorList>
    </citation>
    <scope>IDENTIFICATION</scope>
    <source>
        <tissue evidence="15">Spleen</tissue>
    </source>
</reference>
<feature type="domain" description="C2H2-type" evidence="13">
    <location>
        <begin position="230"/>
        <end position="257"/>
    </location>
</feature>